<gene>
    <name evidence="2" type="ORF">SAMN05445060_0490</name>
</gene>
<feature type="compositionally biased region" description="Polar residues" evidence="1">
    <location>
        <begin position="19"/>
        <end position="32"/>
    </location>
</feature>
<feature type="region of interest" description="Disordered" evidence="1">
    <location>
        <begin position="1"/>
        <end position="50"/>
    </location>
</feature>
<feature type="compositionally biased region" description="Gly residues" evidence="1">
    <location>
        <begin position="1"/>
        <end position="10"/>
    </location>
</feature>
<keyword evidence="3" id="KW-1185">Reference proteome</keyword>
<dbReference type="AlphaFoldDB" id="A0A1N7D0P4"/>
<proteinExistence type="predicted"/>
<organism evidence="2 3">
    <name type="scientific">Williamsia sterculiae</name>
    <dbReference type="NCBI Taxonomy" id="1344003"/>
    <lineage>
        <taxon>Bacteria</taxon>
        <taxon>Bacillati</taxon>
        <taxon>Actinomycetota</taxon>
        <taxon>Actinomycetes</taxon>
        <taxon>Mycobacteriales</taxon>
        <taxon>Nocardiaceae</taxon>
        <taxon>Williamsia</taxon>
    </lineage>
</organism>
<evidence type="ECO:0000313" key="3">
    <source>
        <dbReference type="Proteomes" id="UP000186218"/>
    </source>
</evidence>
<name>A0A1N7D0P4_9NOCA</name>
<dbReference type="EMBL" id="FTNT01000001">
    <property type="protein sequence ID" value="SIR69402.1"/>
    <property type="molecule type" value="Genomic_DNA"/>
</dbReference>
<sequence length="76" mass="7415">MPPGPGGSSGPSGAKLSVFHSSTVPCGTTERSSAGARKPSKISAPGVTPAQGARRYLRVNVARPGILGSGVTAPSS</sequence>
<reference evidence="2 3" key="1">
    <citation type="submission" date="2017-01" db="EMBL/GenBank/DDBJ databases">
        <authorList>
            <person name="Mah S.A."/>
            <person name="Swanson W.J."/>
            <person name="Moy G.W."/>
            <person name="Vacquier V.D."/>
        </authorList>
    </citation>
    <scope>NUCLEOTIDE SEQUENCE [LARGE SCALE GENOMIC DNA]</scope>
    <source>
        <strain evidence="2 3">CPCC 203464</strain>
    </source>
</reference>
<protein>
    <submittedName>
        <fullName evidence="2">Uncharacterized protein</fullName>
    </submittedName>
</protein>
<evidence type="ECO:0000313" key="2">
    <source>
        <dbReference type="EMBL" id="SIR69402.1"/>
    </source>
</evidence>
<dbReference type="Proteomes" id="UP000186218">
    <property type="component" value="Unassembled WGS sequence"/>
</dbReference>
<accession>A0A1N7D0P4</accession>
<evidence type="ECO:0000256" key="1">
    <source>
        <dbReference type="SAM" id="MobiDB-lite"/>
    </source>
</evidence>